<accession>A0AAF0ZV17</accession>
<sequence>MQDEFDALVRNHMWTLVPNDPSKNVVDCKWIFRIKHHPDGFIDRYKARLVAKGFSQRPGLDYHSTLVWNKFICDNLLVLSIQLCPVMSANLIEPSTVSNRHLELGLTIYILVYVDDIIVTGNSDHGVRQIINTLGQRFSIKDLGYLNNFLGVEVLSYQVIILSQFMHCPQDNHWKAIKRLLRYFNQTYSFGLQITRETDNQIMVYSDSDWARDPTDRTSTTEYVIYIGSNPVFLSSKKQRSVSRSYTEAEYRAVAVALAETNWITNILRELHFYLACIPRILSVQHKEIEVKHLHVADQVADVLPSHCLVLLLVVCLTIWVL</sequence>
<evidence type="ECO:0000313" key="2">
    <source>
        <dbReference type="EMBL" id="WMV50793.1"/>
    </source>
</evidence>
<dbReference type="EMBL" id="CP133621">
    <property type="protein sequence ID" value="WMV50793.1"/>
    <property type="molecule type" value="Genomic_DNA"/>
</dbReference>
<reference evidence="2" key="1">
    <citation type="submission" date="2023-08" db="EMBL/GenBank/DDBJ databases">
        <title>A de novo genome assembly of Solanum verrucosum Schlechtendal, a Mexican diploid species geographically isolated from the other diploid A-genome species in potato relatives.</title>
        <authorList>
            <person name="Hosaka K."/>
        </authorList>
    </citation>
    <scope>NUCLEOTIDE SEQUENCE</scope>
    <source>
        <tissue evidence="2">Young leaves</tissue>
    </source>
</reference>
<gene>
    <name evidence="2" type="ORF">MTR67_044178</name>
</gene>
<dbReference type="PANTHER" id="PTHR11439">
    <property type="entry name" value="GAG-POL-RELATED RETROTRANSPOSON"/>
    <property type="match status" value="1"/>
</dbReference>
<dbReference type="AlphaFoldDB" id="A0AAF0ZV17"/>
<evidence type="ECO:0000313" key="3">
    <source>
        <dbReference type="Proteomes" id="UP001234989"/>
    </source>
</evidence>
<keyword evidence="3" id="KW-1185">Reference proteome</keyword>
<proteinExistence type="predicted"/>
<dbReference type="InterPro" id="IPR013103">
    <property type="entry name" value="RVT_2"/>
</dbReference>
<protein>
    <recommendedName>
        <fullName evidence="1">Reverse transcriptase Ty1/copia-type domain-containing protein</fullName>
    </recommendedName>
</protein>
<dbReference type="InterPro" id="IPR043502">
    <property type="entry name" value="DNA/RNA_pol_sf"/>
</dbReference>
<dbReference type="CDD" id="cd09272">
    <property type="entry name" value="RNase_HI_RT_Ty1"/>
    <property type="match status" value="1"/>
</dbReference>
<dbReference type="PANTHER" id="PTHR11439:SF455">
    <property type="entry name" value="RLK (RECEPTOR-LIKE PROTEIN KINASE) 8, PUTATIVE-RELATED"/>
    <property type="match status" value="1"/>
</dbReference>
<dbReference type="Proteomes" id="UP001234989">
    <property type="component" value="Chromosome 10"/>
</dbReference>
<dbReference type="Pfam" id="PF07727">
    <property type="entry name" value="RVT_2"/>
    <property type="match status" value="1"/>
</dbReference>
<name>A0AAF0ZV17_SOLVR</name>
<feature type="domain" description="Reverse transcriptase Ty1/copia-type" evidence="1">
    <location>
        <begin position="11"/>
        <end position="65"/>
    </location>
</feature>
<dbReference type="SUPFAM" id="SSF56672">
    <property type="entry name" value="DNA/RNA polymerases"/>
    <property type="match status" value="1"/>
</dbReference>
<organism evidence="2 3">
    <name type="scientific">Solanum verrucosum</name>
    <dbReference type="NCBI Taxonomy" id="315347"/>
    <lineage>
        <taxon>Eukaryota</taxon>
        <taxon>Viridiplantae</taxon>
        <taxon>Streptophyta</taxon>
        <taxon>Embryophyta</taxon>
        <taxon>Tracheophyta</taxon>
        <taxon>Spermatophyta</taxon>
        <taxon>Magnoliopsida</taxon>
        <taxon>eudicotyledons</taxon>
        <taxon>Gunneridae</taxon>
        <taxon>Pentapetalae</taxon>
        <taxon>asterids</taxon>
        <taxon>lamiids</taxon>
        <taxon>Solanales</taxon>
        <taxon>Solanaceae</taxon>
        <taxon>Solanoideae</taxon>
        <taxon>Solaneae</taxon>
        <taxon>Solanum</taxon>
    </lineage>
</organism>
<evidence type="ECO:0000259" key="1">
    <source>
        <dbReference type="Pfam" id="PF07727"/>
    </source>
</evidence>